<dbReference type="AlphaFoldDB" id="Q7UYF8"/>
<protein>
    <recommendedName>
        <fullName evidence="4">Squalene cyclase C-terminal domain-containing protein</fullName>
    </recommendedName>
</protein>
<dbReference type="HOGENOM" id="CLU_039288_0_0_0"/>
<keyword evidence="3" id="KW-1185">Reference proteome</keyword>
<dbReference type="InterPro" id="IPR008930">
    <property type="entry name" value="Terpenoid_cyclase/PrenylTrfase"/>
</dbReference>
<dbReference type="eggNOG" id="COG1657">
    <property type="taxonomic scope" value="Bacteria"/>
</dbReference>
<dbReference type="OrthoDB" id="238862at2"/>
<dbReference type="Proteomes" id="UP000001025">
    <property type="component" value="Chromosome"/>
</dbReference>
<organism evidence="2 3">
    <name type="scientific">Rhodopirellula baltica (strain DSM 10527 / NCIMB 13988 / SH1)</name>
    <dbReference type="NCBI Taxonomy" id="243090"/>
    <lineage>
        <taxon>Bacteria</taxon>
        <taxon>Pseudomonadati</taxon>
        <taxon>Planctomycetota</taxon>
        <taxon>Planctomycetia</taxon>
        <taxon>Pirellulales</taxon>
        <taxon>Pirellulaceae</taxon>
        <taxon>Rhodopirellula</taxon>
    </lineage>
</organism>
<sequence>MRPSFLGSLFMFVSSVAISKLRNPAPSRERASRSPRWSESTRPASPQGAEQDQSSEENPRSFHALISRLRIWGRETLTEMPSWLVSMVVHLTLLLVLALIGRSTSKVGQIELLFRQSSESSSMELAEFTIAAAAPLESFERSMEEERIATTQLVSIDVIDAEAEMFSLVPKLDASLFDPVVASTGQLDKSNKMFQGRSGTMKERLLRIYGGDETTEDAVAAGLVWLKRQQLRNGSWSLHGPYANGARGENQISATAMAMLAFMGAGSTHRGGQYQRELLRAARWLVANQDDQGFLAGSTMGHERMYSQAQATIVLCELYAMTGDSWIRPYSQSACDFAVASQSRQGGWRYQPRRDSDTSVTGWFVMGLKSGDAGGLEVDPSIWPKIERYFDSVSQGYSGGYSYMPNVAASPSMTAEGVLCHQYLGRHRNMPGMVQSLGSLVENHPINTREADVYYWYYATQALHHYGGPLWKQWNEKMKATLPARQEKQGRERGSWSPTGDAWGSYAGRLYTTCLSIYCLEVYYRHLPLYEPVETE</sequence>
<dbReference type="EMBL" id="BX294134">
    <property type="protein sequence ID" value="CAD71684.1"/>
    <property type="molecule type" value="Genomic_DNA"/>
</dbReference>
<dbReference type="Gene3D" id="1.50.10.20">
    <property type="match status" value="1"/>
</dbReference>
<feature type="compositionally biased region" description="Polar residues" evidence="1">
    <location>
        <begin position="41"/>
        <end position="52"/>
    </location>
</feature>
<feature type="region of interest" description="Disordered" evidence="1">
    <location>
        <begin position="21"/>
        <end position="59"/>
    </location>
</feature>
<dbReference type="EnsemblBacteria" id="CAD71684">
    <property type="protein sequence ID" value="CAD71684"/>
    <property type="gene ID" value="RB645"/>
</dbReference>
<dbReference type="CDD" id="cd00688">
    <property type="entry name" value="ISOPREN_C2_like"/>
    <property type="match status" value="1"/>
</dbReference>
<accession>Q7UYF8</accession>
<evidence type="ECO:0000313" key="3">
    <source>
        <dbReference type="Proteomes" id="UP000001025"/>
    </source>
</evidence>
<name>Q7UYF8_RHOBA</name>
<dbReference type="PATRIC" id="fig|243090.15.peg.313"/>
<reference evidence="2 3" key="1">
    <citation type="journal article" date="2003" name="Proc. Natl. Acad. Sci. U.S.A.">
        <title>Complete genome sequence of the marine planctomycete Pirellula sp. strain 1.</title>
        <authorList>
            <person name="Gloeckner F.O."/>
            <person name="Kube M."/>
            <person name="Bauer M."/>
            <person name="Teeling H."/>
            <person name="Lombardot T."/>
            <person name="Ludwig W."/>
            <person name="Gade D."/>
            <person name="Beck A."/>
            <person name="Borzym K."/>
            <person name="Heitmann K."/>
            <person name="Rabus R."/>
            <person name="Schlesner H."/>
            <person name="Amann R."/>
            <person name="Reinhardt R."/>
        </authorList>
    </citation>
    <scope>NUCLEOTIDE SEQUENCE [LARGE SCALE GENOMIC DNA]</scope>
    <source>
        <strain evidence="3">DSM 10527 / NCIMB 13988 / SH1</strain>
    </source>
</reference>
<evidence type="ECO:0008006" key="4">
    <source>
        <dbReference type="Google" id="ProtNLM"/>
    </source>
</evidence>
<evidence type="ECO:0000256" key="1">
    <source>
        <dbReference type="SAM" id="MobiDB-lite"/>
    </source>
</evidence>
<gene>
    <name evidence="2" type="ordered locus">RB645</name>
</gene>
<dbReference type="KEGG" id="rba:RB645"/>
<dbReference type="SUPFAM" id="SSF48239">
    <property type="entry name" value="Terpenoid cyclases/Protein prenyltransferases"/>
    <property type="match status" value="1"/>
</dbReference>
<evidence type="ECO:0000313" key="2">
    <source>
        <dbReference type="EMBL" id="CAD71684.1"/>
    </source>
</evidence>
<proteinExistence type="predicted"/>
<dbReference type="InParanoid" id="Q7UYF8"/>